<comment type="caution">
    <text evidence="1">The sequence shown here is derived from an EMBL/GenBank/DDBJ whole genome shotgun (WGS) entry which is preliminary data.</text>
</comment>
<dbReference type="EMBL" id="JACHWX010000009">
    <property type="protein sequence ID" value="MBB3056804.1"/>
    <property type="molecule type" value="Genomic_DNA"/>
</dbReference>
<dbReference type="GO" id="GO:0006313">
    <property type="term" value="P:DNA transposition"/>
    <property type="evidence" value="ECO:0007669"/>
    <property type="project" value="InterPro"/>
</dbReference>
<sequence>MPNHVHALLYFSNLNVNLNIIIANAKRFMAHDLVKRLNDQQRTDVLNLLAAACTEKERIKGQLHKVFEPSFDAKPAFTIDFLYQKLDYICHNPVTGKWRLCQEFTDYPHSSAAFYETGISHPFVNIYDYRKYWFD</sequence>
<dbReference type="Proteomes" id="UP000539265">
    <property type="component" value="Unassembled WGS sequence"/>
</dbReference>
<dbReference type="InterPro" id="IPR036515">
    <property type="entry name" value="Transposase_17_sf"/>
</dbReference>
<organism evidence="1 2">
    <name type="scientific">Mucilaginibacter gotjawali</name>
    <dbReference type="NCBI Taxonomy" id="1550579"/>
    <lineage>
        <taxon>Bacteria</taxon>
        <taxon>Pseudomonadati</taxon>
        <taxon>Bacteroidota</taxon>
        <taxon>Sphingobacteriia</taxon>
        <taxon>Sphingobacteriales</taxon>
        <taxon>Sphingobacteriaceae</taxon>
        <taxon>Mucilaginibacter</taxon>
    </lineage>
</organism>
<dbReference type="RefSeq" id="WP_096355970.1">
    <property type="nucleotide sequence ID" value="NZ_AP017313.1"/>
</dbReference>
<protein>
    <recommendedName>
        <fullName evidence="3">Transposase IS200-like domain-containing protein</fullName>
    </recommendedName>
</protein>
<dbReference type="Gene3D" id="3.30.70.1290">
    <property type="entry name" value="Transposase IS200-like"/>
    <property type="match status" value="1"/>
</dbReference>
<dbReference type="GO" id="GO:0004803">
    <property type="term" value="F:transposase activity"/>
    <property type="evidence" value="ECO:0007669"/>
    <property type="project" value="InterPro"/>
</dbReference>
<proteinExistence type="predicted"/>
<gene>
    <name evidence="1" type="ORF">FHS11_003230</name>
</gene>
<name>A0A839SHP2_9SPHI</name>
<keyword evidence="2" id="KW-1185">Reference proteome</keyword>
<evidence type="ECO:0000313" key="1">
    <source>
        <dbReference type="EMBL" id="MBB3056804.1"/>
    </source>
</evidence>
<evidence type="ECO:0000313" key="2">
    <source>
        <dbReference type="Proteomes" id="UP000539265"/>
    </source>
</evidence>
<dbReference type="OrthoDB" id="9788881at2"/>
<evidence type="ECO:0008006" key="3">
    <source>
        <dbReference type="Google" id="ProtNLM"/>
    </source>
</evidence>
<accession>A0A839SHP2</accession>
<dbReference type="GO" id="GO:0003677">
    <property type="term" value="F:DNA binding"/>
    <property type="evidence" value="ECO:0007669"/>
    <property type="project" value="InterPro"/>
</dbReference>
<dbReference type="AlphaFoldDB" id="A0A839SHP2"/>
<reference evidence="1" key="1">
    <citation type="submission" date="2020-08" db="EMBL/GenBank/DDBJ databases">
        <title>Genomic Encyclopedia of Type Strains, Phase III (KMG-III): the genomes of soil and plant-associated and newly described type strains.</title>
        <authorList>
            <person name="Whitman W."/>
        </authorList>
    </citation>
    <scope>NUCLEOTIDE SEQUENCE [LARGE SCALE GENOMIC DNA]</scope>
    <source>
        <strain evidence="1">CECT 8628</strain>
    </source>
</reference>